<feature type="transmembrane region" description="Helical" evidence="1">
    <location>
        <begin position="21"/>
        <end position="39"/>
    </location>
</feature>
<protein>
    <submittedName>
        <fullName evidence="2">Uncharacterized protein</fullName>
    </submittedName>
</protein>
<name>A0A2P2N0N7_RHIMU</name>
<keyword evidence="1" id="KW-0812">Transmembrane</keyword>
<reference evidence="2" key="1">
    <citation type="submission" date="2018-02" db="EMBL/GenBank/DDBJ databases">
        <title>Rhizophora mucronata_Transcriptome.</title>
        <authorList>
            <person name="Meera S.P."/>
            <person name="Sreeshan A."/>
            <person name="Augustine A."/>
        </authorList>
    </citation>
    <scope>NUCLEOTIDE SEQUENCE</scope>
    <source>
        <tissue evidence="2">Leaf</tissue>
    </source>
</reference>
<evidence type="ECO:0000313" key="2">
    <source>
        <dbReference type="EMBL" id="MBX36030.1"/>
    </source>
</evidence>
<dbReference type="EMBL" id="GGEC01055546">
    <property type="protein sequence ID" value="MBX36030.1"/>
    <property type="molecule type" value="Transcribed_RNA"/>
</dbReference>
<dbReference type="AlphaFoldDB" id="A0A2P2N0N7"/>
<sequence>MASKSIHEQILNTCVGLAKRNIFLEVITCVFIVFMSTGFRG</sequence>
<keyword evidence="1" id="KW-0472">Membrane</keyword>
<evidence type="ECO:0000256" key="1">
    <source>
        <dbReference type="SAM" id="Phobius"/>
    </source>
</evidence>
<accession>A0A2P2N0N7</accession>
<keyword evidence="1" id="KW-1133">Transmembrane helix</keyword>
<proteinExistence type="predicted"/>
<organism evidence="2">
    <name type="scientific">Rhizophora mucronata</name>
    <name type="common">Asiatic mangrove</name>
    <dbReference type="NCBI Taxonomy" id="61149"/>
    <lineage>
        <taxon>Eukaryota</taxon>
        <taxon>Viridiplantae</taxon>
        <taxon>Streptophyta</taxon>
        <taxon>Embryophyta</taxon>
        <taxon>Tracheophyta</taxon>
        <taxon>Spermatophyta</taxon>
        <taxon>Magnoliopsida</taxon>
        <taxon>eudicotyledons</taxon>
        <taxon>Gunneridae</taxon>
        <taxon>Pentapetalae</taxon>
        <taxon>rosids</taxon>
        <taxon>fabids</taxon>
        <taxon>Malpighiales</taxon>
        <taxon>Rhizophoraceae</taxon>
        <taxon>Rhizophora</taxon>
    </lineage>
</organism>